<dbReference type="Proteomes" id="UP000243459">
    <property type="component" value="Chromosome 9"/>
</dbReference>
<protein>
    <submittedName>
        <fullName evidence="2">Uncharacterized protein</fullName>
    </submittedName>
</protein>
<name>A0A5P1E4K5_ASPOF</name>
<evidence type="ECO:0000256" key="1">
    <source>
        <dbReference type="SAM" id="MobiDB-lite"/>
    </source>
</evidence>
<dbReference type="EMBL" id="CM007389">
    <property type="protein sequence ID" value="ONK57458.1"/>
    <property type="molecule type" value="Genomic_DNA"/>
</dbReference>
<evidence type="ECO:0000313" key="2">
    <source>
        <dbReference type="EMBL" id="ONK57458.1"/>
    </source>
</evidence>
<keyword evidence="3" id="KW-1185">Reference proteome</keyword>
<gene>
    <name evidence="2" type="ORF">A4U43_C09F720</name>
</gene>
<sequence>MPASTNPAFNSPLLRLGELVLEISQETILTQMLCNLQPERAHFPLDQRKISSQVVVDPGPAMRCNPRSSGGSRGGG</sequence>
<dbReference type="Gramene" id="ONK57458">
    <property type="protein sequence ID" value="ONK57458"/>
    <property type="gene ID" value="A4U43_C09F720"/>
</dbReference>
<feature type="region of interest" description="Disordered" evidence="1">
    <location>
        <begin position="57"/>
        <end position="76"/>
    </location>
</feature>
<evidence type="ECO:0000313" key="3">
    <source>
        <dbReference type="Proteomes" id="UP000243459"/>
    </source>
</evidence>
<accession>A0A5P1E4K5</accession>
<dbReference type="AlphaFoldDB" id="A0A5P1E4K5"/>
<proteinExistence type="predicted"/>
<organism evidence="2 3">
    <name type="scientific">Asparagus officinalis</name>
    <name type="common">Garden asparagus</name>
    <dbReference type="NCBI Taxonomy" id="4686"/>
    <lineage>
        <taxon>Eukaryota</taxon>
        <taxon>Viridiplantae</taxon>
        <taxon>Streptophyta</taxon>
        <taxon>Embryophyta</taxon>
        <taxon>Tracheophyta</taxon>
        <taxon>Spermatophyta</taxon>
        <taxon>Magnoliopsida</taxon>
        <taxon>Liliopsida</taxon>
        <taxon>Asparagales</taxon>
        <taxon>Asparagaceae</taxon>
        <taxon>Asparagoideae</taxon>
        <taxon>Asparagus</taxon>
    </lineage>
</organism>
<reference evidence="3" key="1">
    <citation type="journal article" date="2017" name="Nat. Commun.">
        <title>The asparagus genome sheds light on the origin and evolution of a young Y chromosome.</title>
        <authorList>
            <person name="Harkess A."/>
            <person name="Zhou J."/>
            <person name="Xu C."/>
            <person name="Bowers J.E."/>
            <person name="Van der Hulst R."/>
            <person name="Ayyampalayam S."/>
            <person name="Mercati F."/>
            <person name="Riccardi P."/>
            <person name="McKain M.R."/>
            <person name="Kakrana A."/>
            <person name="Tang H."/>
            <person name="Ray J."/>
            <person name="Groenendijk J."/>
            <person name="Arikit S."/>
            <person name="Mathioni S.M."/>
            <person name="Nakano M."/>
            <person name="Shan H."/>
            <person name="Telgmann-Rauber A."/>
            <person name="Kanno A."/>
            <person name="Yue Z."/>
            <person name="Chen H."/>
            <person name="Li W."/>
            <person name="Chen Y."/>
            <person name="Xu X."/>
            <person name="Zhang Y."/>
            <person name="Luo S."/>
            <person name="Chen H."/>
            <person name="Gao J."/>
            <person name="Mao Z."/>
            <person name="Pires J.C."/>
            <person name="Luo M."/>
            <person name="Kudrna D."/>
            <person name="Wing R.A."/>
            <person name="Meyers B.C."/>
            <person name="Yi K."/>
            <person name="Kong H."/>
            <person name="Lavrijsen P."/>
            <person name="Sunseri F."/>
            <person name="Falavigna A."/>
            <person name="Ye Y."/>
            <person name="Leebens-Mack J.H."/>
            <person name="Chen G."/>
        </authorList>
    </citation>
    <scope>NUCLEOTIDE SEQUENCE [LARGE SCALE GENOMIC DNA]</scope>
    <source>
        <strain evidence="3">cv. DH0086</strain>
    </source>
</reference>